<dbReference type="InterPro" id="IPR036652">
    <property type="entry name" value="YjeF_N_dom_sf"/>
</dbReference>
<dbReference type="InterPro" id="IPR017953">
    <property type="entry name" value="Carbohydrate_kinase_pred_CS"/>
</dbReference>
<feature type="binding site" evidence="18">
    <location>
        <position position="163"/>
    </location>
    <ligand>
        <name>K(+)</name>
        <dbReference type="ChEBI" id="CHEBI:29103"/>
    </ligand>
</feature>
<keyword evidence="8 17" id="KW-0521">NADP</keyword>
<feature type="domain" description="YjeF C-terminal" evidence="20">
    <location>
        <begin position="227"/>
        <end position="495"/>
    </location>
</feature>
<dbReference type="PROSITE" id="PS51383">
    <property type="entry name" value="YJEF_C_3"/>
    <property type="match status" value="1"/>
</dbReference>
<dbReference type="NCBIfam" id="TIGR00196">
    <property type="entry name" value="yjeF_cterm"/>
    <property type="match status" value="1"/>
</dbReference>
<dbReference type="HAMAP" id="MF_01965">
    <property type="entry name" value="NADHX_dehydratase"/>
    <property type="match status" value="1"/>
</dbReference>
<evidence type="ECO:0000313" key="23">
    <source>
        <dbReference type="Proteomes" id="UP001058602"/>
    </source>
</evidence>
<dbReference type="HAMAP" id="MF_01966">
    <property type="entry name" value="NADHX_epimerase"/>
    <property type="match status" value="1"/>
</dbReference>
<evidence type="ECO:0000256" key="17">
    <source>
        <dbReference type="HAMAP-Rule" id="MF_01965"/>
    </source>
</evidence>
<sequence>MTLPKGLYTAKQVKEGEAAAAEKSGFSLYELMEQAGAATYSVLKCSYPNAQHISVLCGAGNNGGDGFVVARLAKQDGLSVDLILTVEEARLQGDAKRAMQAWRDMGEAIQPISKMSSALQRADVIVDGILGTGLSGQVRAHISQLIDEINGSDKPVVAIDVPSGLCADTGTELGNSICANHTVTFIALKRGLVTGNARNCVGKLHFSGLNVEEEFSSLFPSNIALLSLDELVSSIPRRRATAHKGNHGRLLCIGGNQGYSGAIRLCSYSAARIGAGLVSCFSHPASTMAIQVACPEVMSTLWQGDFDALTSKLATQNAVAFGPGLGTDAWAQSLFCAVQASSLPKVVDADGLNLLAQKPNNDARRIITPHPAEAARLLHCSTAEVEADRYLAVQKLQRKYGGVVVLKGAGTLVFDGQHCSVCISGNPGMATGGMGDVLTGIIGGLLAQGLNTSEAARLGVQIHSQAADVIAAREGVIGLLASDVIPEARRLLNFPH</sequence>
<protein>
    <recommendedName>
        <fullName evidence="19">Bifunctional NAD(P)H-hydrate repair enzyme</fullName>
    </recommendedName>
    <alternativeName>
        <fullName evidence="19">Nicotinamide nucleotide repair protein</fullName>
    </alternativeName>
    <domain>
        <recommendedName>
            <fullName evidence="19">ADP-dependent (S)-NAD(P)H-hydrate dehydratase</fullName>
            <ecNumber evidence="19">4.2.1.136</ecNumber>
        </recommendedName>
        <alternativeName>
            <fullName evidence="19">ADP-dependent NAD(P)HX dehydratase</fullName>
        </alternativeName>
    </domain>
    <domain>
        <recommendedName>
            <fullName evidence="19">NAD(P)H-hydrate epimerase</fullName>
            <ecNumber evidence="19">5.1.99.6</ecNumber>
        </recommendedName>
    </domain>
</protein>
<keyword evidence="6 17" id="KW-0547">Nucleotide-binding</keyword>
<comment type="similarity">
    <text evidence="18">Belongs to the NnrE/AIBP family.</text>
</comment>
<evidence type="ECO:0000259" key="21">
    <source>
        <dbReference type="PROSITE" id="PS51385"/>
    </source>
</evidence>
<comment type="similarity">
    <text evidence="4 19">In the C-terminal section; belongs to the NnrD/CARKD family.</text>
</comment>
<dbReference type="InterPro" id="IPR000631">
    <property type="entry name" value="CARKD"/>
</dbReference>
<feature type="binding site" evidence="17">
    <location>
        <position position="370"/>
    </location>
    <ligand>
        <name>(6S)-NADPHX</name>
        <dbReference type="ChEBI" id="CHEBI:64076"/>
    </ligand>
</feature>
<evidence type="ECO:0000256" key="19">
    <source>
        <dbReference type="PIRNR" id="PIRNR017184"/>
    </source>
</evidence>
<dbReference type="InterPro" id="IPR029056">
    <property type="entry name" value="Ribokinase-like"/>
</dbReference>
<feature type="binding site" evidence="18">
    <location>
        <position position="62"/>
    </location>
    <ligand>
        <name>K(+)</name>
        <dbReference type="ChEBI" id="CHEBI:29103"/>
    </ligand>
</feature>
<dbReference type="PIRSF" id="PIRSF017184">
    <property type="entry name" value="Nnr"/>
    <property type="match status" value="1"/>
</dbReference>
<keyword evidence="7 17" id="KW-0067">ATP-binding</keyword>
<organism evidence="22 23">
    <name type="scientific">Vibrio japonicus</name>
    <dbReference type="NCBI Taxonomy" id="1824638"/>
    <lineage>
        <taxon>Bacteria</taxon>
        <taxon>Pseudomonadati</taxon>
        <taxon>Pseudomonadota</taxon>
        <taxon>Gammaproteobacteria</taxon>
        <taxon>Vibrionales</taxon>
        <taxon>Vibrionaceae</taxon>
        <taxon>Vibrio</taxon>
    </lineage>
</organism>
<evidence type="ECO:0000259" key="20">
    <source>
        <dbReference type="PROSITE" id="PS51383"/>
    </source>
</evidence>
<evidence type="ECO:0000256" key="6">
    <source>
        <dbReference type="ARBA" id="ARBA00022741"/>
    </source>
</evidence>
<evidence type="ECO:0000256" key="11">
    <source>
        <dbReference type="ARBA" id="ARBA00023235"/>
    </source>
</evidence>
<feature type="binding site" evidence="18">
    <location>
        <position position="127"/>
    </location>
    <ligand>
        <name>K(+)</name>
        <dbReference type="ChEBI" id="CHEBI:29103"/>
    </ligand>
</feature>
<comment type="cofactor">
    <cofactor evidence="18 19">
        <name>K(+)</name>
        <dbReference type="ChEBI" id="CHEBI:29103"/>
    </cofactor>
    <text evidence="18 19">Binds 1 potassium ion per subunit.</text>
</comment>
<reference evidence="22" key="1">
    <citation type="submission" date="2022-07" db="EMBL/GenBank/DDBJ databases">
        <title>Complete genome of Vibrio japonicus strain JCM 31412T and phylogenomic assessment of the Nereis clade of the genus Vibrio.</title>
        <authorList>
            <person name="Shlafstein M.D."/>
            <person name="Emsley S.A."/>
            <person name="Ushijima B."/>
            <person name="Videau P."/>
            <person name="Saw J.H."/>
        </authorList>
    </citation>
    <scope>NUCLEOTIDE SEQUENCE</scope>
    <source>
        <strain evidence="22">JCM 31412</strain>
    </source>
</reference>
<feature type="binding site" evidence="17">
    <location>
        <position position="324"/>
    </location>
    <ligand>
        <name>(6S)-NADPHX</name>
        <dbReference type="ChEBI" id="CHEBI:64076"/>
    </ligand>
</feature>
<comment type="function">
    <text evidence="17">Catalyzes the dehydration of the S-form of NAD(P)HX at the expense of ADP, which is converted to AMP. Together with NAD(P)HX epimerase, which catalyzes the epimerization of the S- and R-forms, the enzyme allows the repair of both epimers of NAD(P)HX, a damaged form of NAD(P)H that is a result of enzymatic or heat-dependent hydration.</text>
</comment>
<dbReference type="Gene3D" id="3.40.1190.20">
    <property type="match status" value="1"/>
</dbReference>
<comment type="similarity">
    <text evidence="17">Belongs to the NnrD/CARKD family.</text>
</comment>
<evidence type="ECO:0000256" key="7">
    <source>
        <dbReference type="ARBA" id="ARBA00022840"/>
    </source>
</evidence>
<keyword evidence="9 18" id="KW-0630">Potassium</keyword>
<evidence type="ECO:0000256" key="1">
    <source>
        <dbReference type="ARBA" id="ARBA00000013"/>
    </source>
</evidence>
<dbReference type="PROSITE" id="PS01050">
    <property type="entry name" value="YJEF_C_2"/>
    <property type="match status" value="1"/>
</dbReference>
<dbReference type="CDD" id="cd01171">
    <property type="entry name" value="YXKO-related"/>
    <property type="match status" value="1"/>
</dbReference>
<dbReference type="EC" id="5.1.99.6" evidence="19"/>
<keyword evidence="13" id="KW-0511">Multifunctional enzyme</keyword>
<comment type="catalytic activity">
    <reaction evidence="2 18 19">
        <text>(6R)-NADPHX = (6S)-NADPHX</text>
        <dbReference type="Rhea" id="RHEA:32227"/>
        <dbReference type="ChEBI" id="CHEBI:64076"/>
        <dbReference type="ChEBI" id="CHEBI:64077"/>
        <dbReference type="EC" id="5.1.99.6"/>
    </reaction>
</comment>
<dbReference type="RefSeq" id="WP_257085853.1">
    <property type="nucleotide sequence ID" value="NZ_CP102097.1"/>
</dbReference>
<dbReference type="EMBL" id="CP102097">
    <property type="protein sequence ID" value="UUM32133.1"/>
    <property type="molecule type" value="Genomic_DNA"/>
</dbReference>
<dbReference type="Pfam" id="PF01256">
    <property type="entry name" value="Carb_kinase"/>
    <property type="match status" value="1"/>
</dbReference>
<comment type="similarity">
    <text evidence="3 19">In the N-terminal section; belongs to the NnrE/AIBP family.</text>
</comment>
<feature type="binding site" evidence="17">
    <location>
        <position position="435"/>
    </location>
    <ligand>
        <name>AMP</name>
        <dbReference type="ChEBI" id="CHEBI:456215"/>
    </ligand>
</feature>
<comment type="function">
    <text evidence="18">Catalyzes the epimerization of the S- and R-forms of NAD(P)HX, a damaged form of NAD(P)H that is a result of enzymatic or heat-dependent hydration. This is a prerequisite for the S-specific NAD(P)H-hydrate dehydratase to allow the repair of both epimers of NAD(P)HX.</text>
</comment>
<evidence type="ECO:0000256" key="2">
    <source>
        <dbReference type="ARBA" id="ARBA00000909"/>
    </source>
</evidence>
<comment type="catalytic activity">
    <reaction evidence="15 17 19">
        <text>(6S)-NADHX + ADP = AMP + phosphate + NADH + H(+)</text>
        <dbReference type="Rhea" id="RHEA:32223"/>
        <dbReference type="ChEBI" id="CHEBI:15378"/>
        <dbReference type="ChEBI" id="CHEBI:43474"/>
        <dbReference type="ChEBI" id="CHEBI:57945"/>
        <dbReference type="ChEBI" id="CHEBI:64074"/>
        <dbReference type="ChEBI" id="CHEBI:456215"/>
        <dbReference type="ChEBI" id="CHEBI:456216"/>
        <dbReference type="EC" id="4.2.1.136"/>
    </reaction>
</comment>
<feature type="binding site" evidence="17">
    <location>
        <position position="436"/>
    </location>
    <ligand>
        <name>(6S)-NADPHX</name>
        <dbReference type="ChEBI" id="CHEBI:64076"/>
    </ligand>
</feature>
<evidence type="ECO:0000313" key="22">
    <source>
        <dbReference type="EMBL" id="UUM32133.1"/>
    </source>
</evidence>
<dbReference type="InterPro" id="IPR004443">
    <property type="entry name" value="YjeF_N_dom"/>
</dbReference>
<dbReference type="Pfam" id="PF03853">
    <property type="entry name" value="YjeF_N"/>
    <property type="match status" value="1"/>
</dbReference>
<keyword evidence="12 17" id="KW-0456">Lyase</keyword>
<feature type="binding site" evidence="18">
    <location>
        <begin position="131"/>
        <end position="137"/>
    </location>
    <ligand>
        <name>(6S)-NADPHX</name>
        <dbReference type="ChEBI" id="CHEBI:64076"/>
    </ligand>
</feature>
<evidence type="ECO:0000256" key="14">
    <source>
        <dbReference type="ARBA" id="ARBA00025153"/>
    </source>
</evidence>
<accession>A0ABY5LMW4</accession>
<evidence type="ECO:0000256" key="3">
    <source>
        <dbReference type="ARBA" id="ARBA00006001"/>
    </source>
</evidence>
<dbReference type="PANTHER" id="PTHR12592:SF0">
    <property type="entry name" value="ATP-DEPENDENT (S)-NAD(P)H-HYDRATE DEHYDRATASE"/>
    <property type="match status" value="1"/>
</dbReference>
<evidence type="ECO:0000256" key="8">
    <source>
        <dbReference type="ARBA" id="ARBA00022857"/>
    </source>
</evidence>
<dbReference type="PROSITE" id="PS51385">
    <property type="entry name" value="YJEF_N"/>
    <property type="match status" value="1"/>
</dbReference>
<comment type="subunit">
    <text evidence="17">Homotetramer.</text>
</comment>
<comment type="caution">
    <text evidence="18">Lacks conserved residue(s) required for the propagation of feature annotation.</text>
</comment>
<proteinExistence type="inferred from homology"/>
<evidence type="ECO:0000256" key="18">
    <source>
        <dbReference type="HAMAP-Rule" id="MF_01966"/>
    </source>
</evidence>
<evidence type="ECO:0000256" key="12">
    <source>
        <dbReference type="ARBA" id="ARBA00023239"/>
    </source>
</evidence>
<keyword evidence="11 18" id="KW-0413">Isomerase</keyword>
<evidence type="ECO:0000256" key="9">
    <source>
        <dbReference type="ARBA" id="ARBA00022958"/>
    </source>
</evidence>
<evidence type="ECO:0000256" key="13">
    <source>
        <dbReference type="ARBA" id="ARBA00023268"/>
    </source>
</evidence>
<dbReference type="Proteomes" id="UP001058602">
    <property type="component" value="Chromosome 2"/>
</dbReference>
<feature type="binding site" evidence="17">
    <location>
        <position position="262"/>
    </location>
    <ligand>
        <name>(6S)-NADPHX</name>
        <dbReference type="ChEBI" id="CHEBI:64076"/>
    </ligand>
</feature>
<feature type="binding site" evidence="18">
    <location>
        <begin position="61"/>
        <end position="65"/>
    </location>
    <ligand>
        <name>(6S)-NADPHX</name>
        <dbReference type="ChEBI" id="CHEBI:64076"/>
    </ligand>
</feature>
<evidence type="ECO:0000256" key="15">
    <source>
        <dbReference type="ARBA" id="ARBA00048238"/>
    </source>
</evidence>
<evidence type="ECO:0000256" key="5">
    <source>
        <dbReference type="ARBA" id="ARBA00022723"/>
    </source>
</evidence>
<name>A0ABY5LMW4_9VIBR</name>
<keyword evidence="10 17" id="KW-0520">NAD</keyword>
<dbReference type="PANTHER" id="PTHR12592">
    <property type="entry name" value="ATP-DEPENDENT (S)-NAD(P)H-HYDRATE DEHYDRATASE FAMILY MEMBER"/>
    <property type="match status" value="1"/>
</dbReference>
<dbReference type="SUPFAM" id="SSF53613">
    <property type="entry name" value="Ribokinase-like"/>
    <property type="match status" value="1"/>
</dbReference>
<keyword evidence="5 18" id="KW-0479">Metal-binding</keyword>
<evidence type="ECO:0000256" key="16">
    <source>
        <dbReference type="ARBA" id="ARBA00049209"/>
    </source>
</evidence>
<dbReference type="InterPro" id="IPR030677">
    <property type="entry name" value="Nnr"/>
</dbReference>
<dbReference type="EC" id="4.2.1.136" evidence="19"/>
<dbReference type="Gene3D" id="3.40.50.10260">
    <property type="entry name" value="YjeF N-terminal domain"/>
    <property type="match status" value="1"/>
</dbReference>
<gene>
    <name evidence="18" type="primary">nnrE</name>
    <name evidence="17" type="synonym">nnrD</name>
    <name evidence="22" type="ORF">NP165_17700</name>
</gene>
<comment type="cofactor">
    <cofactor evidence="17">
        <name>Mg(2+)</name>
        <dbReference type="ChEBI" id="CHEBI:18420"/>
    </cofactor>
</comment>
<feature type="binding site" evidence="18">
    <location>
        <position position="160"/>
    </location>
    <ligand>
        <name>(6S)-NADPHX</name>
        <dbReference type="ChEBI" id="CHEBI:64076"/>
    </ligand>
</feature>
<feature type="domain" description="YjeF N-terminal" evidence="21">
    <location>
        <begin position="13"/>
        <end position="217"/>
    </location>
</feature>
<evidence type="ECO:0000256" key="10">
    <source>
        <dbReference type="ARBA" id="ARBA00023027"/>
    </source>
</evidence>
<comment type="function">
    <text evidence="14 19">Bifunctional enzyme that catalyzes the epimerization of the S- and R-forms of NAD(P)HX and the dehydration of the S-form of NAD(P)HX at the expense of ADP, which is converted to AMP. This allows the repair of both epimers of NAD(P)HX, a damaged form of NAD(P)H that is a result of enzymatic or heat-dependent hydration.</text>
</comment>
<dbReference type="NCBIfam" id="TIGR00197">
    <property type="entry name" value="yjeF_nterm"/>
    <property type="match status" value="1"/>
</dbReference>
<keyword evidence="23" id="KW-1185">Reference proteome</keyword>
<feature type="binding site" evidence="17">
    <location>
        <begin position="407"/>
        <end position="411"/>
    </location>
    <ligand>
        <name>AMP</name>
        <dbReference type="ChEBI" id="CHEBI:456215"/>
    </ligand>
</feature>
<comment type="catalytic activity">
    <reaction evidence="1 18 19">
        <text>(6R)-NADHX = (6S)-NADHX</text>
        <dbReference type="Rhea" id="RHEA:32215"/>
        <dbReference type="ChEBI" id="CHEBI:64074"/>
        <dbReference type="ChEBI" id="CHEBI:64075"/>
        <dbReference type="EC" id="5.1.99.6"/>
    </reaction>
</comment>
<dbReference type="SUPFAM" id="SSF64153">
    <property type="entry name" value="YjeF N-terminal domain-like"/>
    <property type="match status" value="1"/>
</dbReference>
<comment type="catalytic activity">
    <reaction evidence="16 17 19">
        <text>(6S)-NADPHX + ADP = AMP + phosphate + NADPH + H(+)</text>
        <dbReference type="Rhea" id="RHEA:32235"/>
        <dbReference type="ChEBI" id="CHEBI:15378"/>
        <dbReference type="ChEBI" id="CHEBI:43474"/>
        <dbReference type="ChEBI" id="CHEBI:57783"/>
        <dbReference type="ChEBI" id="CHEBI:64076"/>
        <dbReference type="ChEBI" id="CHEBI:456215"/>
        <dbReference type="ChEBI" id="CHEBI:456216"/>
        <dbReference type="EC" id="4.2.1.136"/>
    </reaction>
</comment>
<evidence type="ECO:0000256" key="4">
    <source>
        <dbReference type="ARBA" id="ARBA00009524"/>
    </source>
</evidence>